<accession>A0A4Y1ZTW5</accession>
<gene>
    <name evidence="1" type="ORF">AVEN_77075_1</name>
</gene>
<evidence type="ECO:0000313" key="2">
    <source>
        <dbReference type="Proteomes" id="UP000499080"/>
    </source>
</evidence>
<organism evidence="1 2">
    <name type="scientific">Araneus ventricosus</name>
    <name type="common">Orbweaver spider</name>
    <name type="synonym">Epeira ventricosa</name>
    <dbReference type="NCBI Taxonomy" id="182803"/>
    <lineage>
        <taxon>Eukaryota</taxon>
        <taxon>Metazoa</taxon>
        <taxon>Ecdysozoa</taxon>
        <taxon>Arthropoda</taxon>
        <taxon>Chelicerata</taxon>
        <taxon>Arachnida</taxon>
        <taxon>Araneae</taxon>
        <taxon>Araneomorphae</taxon>
        <taxon>Entelegynae</taxon>
        <taxon>Araneoidea</taxon>
        <taxon>Araneidae</taxon>
        <taxon>Araneus</taxon>
    </lineage>
</organism>
<name>A0A4Y1ZTW5_ARAVE</name>
<protein>
    <submittedName>
        <fullName evidence="1">Uncharacterized protein</fullName>
    </submittedName>
</protein>
<dbReference type="Proteomes" id="UP000499080">
    <property type="component" value="Unassembled WGS sequence"/>
</dbReference>
<reference evidence="1 2" key="1">
    <citation type="journal article" date="2019" name="Sci. Rep.">
        <title>Orb-weaving spider Araneus ventricosus genome elucidates the spidroin gene catalogue.</title>
        <authorList>
            <person name="Kono N."/>
            <person name="Nakamura H."/>
            <person name="Ohtoshi R."/>
            <person name="Moran D.A.P."/>
            <person name="Shinohara A."/>
            <person name="Yoshida Y."/>
            <person name="Fujiwara M."/>
            <person name="Mori M."/>
            <person name="Tomita M."/>
            <person name="Arakawa K."/>
        </authorList>
    </citation>
    <scope>NUCLEOTIDE SEQUENCE [LARGE SCALE GENOMIC DNA]</scope>
</reference>
<comment type="caution">
    <text evidence="1">The sequence shown here is derived from an EMBL/GenBank/DDBJ whole genome shotgun (WGS) entry which is preliminary data.</text>
</comment>
<proteinExistence type="predicted"/>
<evidence type="ECO:0000313" key="1">
    <source>
        <dbReference type="EMBL" id="GBL67032.1"/>
    </source>
</evidence>
<keyword evidence="2" id="KW-1185">Reference proteome</keyword>
<dbReference type="AlphaFoldDB" id="A0A4Y1ZTW5"/>
<sequence>MMTTVLEFSASQQISKNVSLGECSRLYGFNLKPDIQERFAPHHSERFAPYRSNFQPIHLGGSFMEAPCKRHNRPLQSPRTEVPNLWYTYPMGVRETEGGIGGNKETCGIQKATEFCFESFDS</sequence>
<dbReference type="EMBL" id="BGPR01077720">
    <property type="protein sequence ID" value="GBL67032.1"/>
    <property type="molecule type" value="Genomic_DNA"/>
</dbReference>